<evidence type="ECO:0000313" key="2">
    <source>
        <dbReference type="EMBL" id="KAK0447830.1"/>
    </source>
</evidence>
<dbReference type="RefSeq" id="XP_060326245.1">
    <property type="nucleotide sequence ID" value="XM_060483768.1"/>
</dbReference>
<evidence type="ECO:0000256" key="1">
    <source>
        <dbReference type="SAM" id="Phobius"/>
    </source>
</evidence>
<comment type="caution">
    <text evidence="2">The sequence shown here is derived from an EMBL/GenBank/DDBJ whole genome shotgun (WGS) entry which is preliminary data.</text>
</comment>
<proteinExistence type="predicted"/>
<feature type="transmembrane region" description="Helical" evidence="1">
    <location>
        <begin position="411"/>
        <end position="434"/>
    </location>
</feature>
<keyword evidence="1" id="KW-1133">Transmembrane helix</keyword>
<dbReference type="EMBL" id="JAUEPS010000043">
    <property type="protein sequence ID" value="KAK0447830.1"/>
    <property type="molecule type" value="Genomic_DNA"/>
</dbReference>
<keyword evidence="1" id="KW-0812">Transmembrane</keyword>
<dbReference type="Proteomes" id="UP001175211">
    <property type="component" value="Unassembled WGS sequence"/>
</dbReference>
<protein>
    <submittedName>
        <fullName evidence="2">Uncharacterized protein</fullName>
    </submittedName>
</protein>
<dbReference type="GeneID" id="85367316"/>
<reference evidence="2" key="1">
    <citation type="submission" date="2023-06" db="EMBL/GenBank/DDBJ databases">
        <authorList>
            <consortium name="Lawrence Berkeley National Laboratory"/>
            <person name="Ahrendt S."/>
            <person name="Sahu N."/>
            <person name="Indic B."/>
            <person name="Wong-Bajracharya J."/>
            <person name="Merenyi Z."/>
            <person name="Ke H.-M."/>
            <person name="Monk M."/>
            <person name="Kocsube S."/>
            <person name="Drula E."/>
            <person name="Lipzen A."/>
            <person name="Balint B."/>
            <person name="Henrissat B."/>
            <person name="Andreopoulos B."/>
            <person name="Martin F.M."/>
            <person name="Harder C.B."/>
            <person name="Rigling D."/>
            <person name="Ford K.L."/>
            <person name="Foster G.D."/>
            <person name="Pangilinan J."/>
            <person name="Papanicolaou A."/>
            <person name="Barry K."/>
            <person name="LaButti K."/>
            <person name="Viragh M."/>
            <person name="Koriabine M."/>
            <person name="Yan M."/>
            <person name="Riley R."/>
            <person name="Champramary S."/>
            <person name="Plett K.L."/>
            <person name="Tsai I.J."/>
            <person name="Slot J."/>
            <person name="Sipos G."/>
            <person name="Plett J."/>
            <person name="Nagy L.G."/>
            <person name="Grigoriev I.V."/>
        </authorList>
    </citation>
    <scope>NUCLEOTIDE SEQUENCE</scope>
    <source>
        <strain evidence="2">CCBAS 213</strain>
    </source>
</reference>
<gene>
    <name evidence="2" type="ORF">EV420DRAFT_861672</name>
</gene>
<sequence>MGRHPWPEGITDRFARASLRLVLDGERRGLAWTLLDAEAGHEHWPQDVYAEVLAVVAYPGYPKCIPTIRYLAKAELRISPGPLALQPIVWGHLLRRLISSDPEDALIQPLFHAIPSRYWRADYVPPPIFSARNGLKICLPSHLRDGAVSLLSAIDSYLYPYVADAIYQRFRGTTDIADPTDEFPAPPDPRLHMLLTMAASRSVHRVAVADPSIDSLFIMVIRHIGMYMGVSSLRLYNDPVLGGNMPSFELDPNRHAVLKVLYPLVSSYEFGDTWMRSKDQCIALLLFLQTLESTSRPPQFLPEDWCTPVMASNFVWIAFQDHPLTSQHEDSLAHDASAELQLILYFFQFAPVINEAFAYVVSERLLESITSLRGAVLRLILQRWDRSRVSLQTVLGAFITGLKSDALDRGIFHWAGVYLFQLANLLAVWVIYVLCDEPYYLRRLALLHRDDLNAAWSEYLKDLDTVAEDFRAFVDGSCVGDYGLSPEAGPTVPLQISPLETQALDEDQPTVGSLRGFWQRLRRHPDIESQIKVSL</sequence>
<keyword evidence="1" id="KW-0472">Membrane</keyword>
<evidence type="ECO:0000313" key="3">
    <source>
        <dbReference type="Proteomes" id="UP001175211"/>
    </source>
</evidence>
<name>A0AA39MVY6_ARMTA</name>
<keyword evidence="3" id="KW-1185">Reference proteome</keyword>
<organism evidence="2 3">
    <name type="scientific">Armillaria tabescens</name>
    <name type="common">Ringless honey mushroom</name>
    <name type="synonym">Agaricus tabescens</name>
    <dbReference type="NCBI Taxonomy" id="1929756"/>
    <lineage>
        <taxon>Eukaryota</taxon>
        <taxon>Fungi</taxon>
        <taxon>Dikarya</taxon>
        <taxon>Basidiomycota</taxon>
        <taxon>Agaricomycotina</taxon>
        <taxon>Agaricomycetes</taxon>
        <taxon>Agaricomycetidae</taxon>
        <taxon>Agaricales</taxon>
        <taxon>Marasmiineae</taxon>
        <taxon>Physalacriaceae</taxon>
        <taxon>Desarmillaria</taxon>
    </lineage>
</organism>
<accession>A0AA39MVY6</accession>
<dbReference type="AlphaFoldDB" id="A0AA39MVY6"/>